<keyword evidence="2" id="KW-1185">Reference proteome</keyword>
<comment type="caution">
    <text evidence="1">The sequence shown here is derived from an EMBL/GenBank/DDBJ whole genome shotgun (WGS) entry which is preliminary data.</text>
</comment>
<sequence>MSNFPTFECSPGKERKSGINRPRLNDYACDVEAAPDSATATGNKILTSIPVKGSFNPIFDNSLLSDIDRSANDTTVAEIHEESHAEPTVEFAVLSLLAEGRKKNSVLLFDNLIMSLALKDMHESIAAFACTNKAANYDLLLFILNPGHHWFRNT</sequence>
<evidence type="ECO:0000313" key="2">
    <source>
        <dbReference type="Proteomes" id="UP001642483"/>
    </source>
</evidence>
<dbReference type="Proteomes" id="UP001642483">
    <property type="component" value="Unassembled WGS sequence"/>
</dbReference>
<name>A0ABP0GK27_CLALP</name>
<reference evidence="1 2" key="1">
    <citation type="submission" date="2024-02" db="EMBL/GenBank/DDBJ databases">
        <authorList>
            <person name="Daric V."/>
            <person name="Darras S."/>
        </authorList>
    </citation>
    <scope>NUCLEOTIDE SEQUENCE [LARGE SCALE GENOMIC DNA]</scope>
</reference>
<protein>
    <submittedName>
        <fullName evidence="1">Uncharacterized protein</fullName>
    </submittedName>
</protein>
<dbReference type="EMBL" id="CAWYQH010000130">
    <property type="protein sequence ID" value="CAK8692109.1"/>
    <property type="molecule type" value="Genomic_DNA"/>
</dbReference>
<gene>
    <name evidence="1" type="ORF">CVLEPA_LOCUS24852</name>
</gene>
<evidence type="ECO:0000313" key="1">
    <source>
        <dbReference type="EMBL" id="CAK8692109.1"/>
    </source>
</evidence>
<accession>A0ABP0GK27</accession>
<organism evidence="1 2">
    <name type="scientific">Clavelina lepadiformis</name>
    <name type="common">Light-bulb sea squirt</name>
    <name type="synonym">Ascidia lepadiformis</name>
    <dbReference type="NCBI Taxonomy" id="159417"/>
    <lineage>
        <taxon>Eukaryota</taxon>
        <taxon>Metazoa</taxon>
        <taxon>Chordata</taxon>
        <taxon>Tunicata</taxon>
        <taxon>Ascidiacea</taxon>
        <taxon>Aplousobranchia</taxon>
        <taxon>Clavelinidae</taxon>
        <taxon>Clavelina</taxon>
    </lineage>
</organism>
<proteinExistence type="predicted"/>